<dbReference type="WBParaSite" id="ASIM_0001295301-mRNA-1">
    <property type="protein sequence ID" value="ASIM_0001295301-mRNA-1"/>
    <property type="gene ID" value="ASIM_0001295301"/>
</dbReference>
<feature type="compositionally biased region" description="Basic and acidic residues" evidence="1">
    <location>
        <begin position="158"/>
        <end position="167"/>
    </location>
</feature>
<feature type="region of interest" description="Disordered" evidence="1">
    <location>
        <begin position="50"/>
        <end position="69"/>
    </location>
</feature>
<reference evidence="2" key="1">
    <citation type="submission" date="2017-02" db="UniProtKB">
        <authorList>
            <consortium name="WormBaseParasite"/>
        </authorList>
    </citation>
    <scope>IDENTIFICATION</scope>
</reference>
<evidence type="ECO:0000256" key="1">
    <source>
        <dbReference type="SAM" id="MobiDB-lite"/>
    </source>
</evidence>
<evidence type="ECO:0000313" key="2">
    <source>
        <dbReference type="WBParaSite" id="ASIM_0001295301-mRNA-1"/>
    </source>
</evidence>
<dbReference type="AlphaFoldDB" id="A0A0M3JX91"/>
<name>A0A0M3JX91_ANISI</name>
<feature type="region of interest" description="Disordered" evidence="1">
    <location>
        <begin position="151"/>
        <end position="189"/>
    </location>
</feature>
<organism evidence="2">
    <name type="scientific">Anisakis simplex</name>
    <name type="common">Herring worm</name>
    <dbReference type="NCBI Taxonomy" id="6269"/>
    <lineage>
        <taxon>Eukaryota</taxon>
        <taxon>Metazoa</taxon>
        <taxon>Ecdysozoa</taxon>
        <taxon>Nematoda</taxon>
        <taxon>Chromadorea</taxon>
        <taxon>Rhabditida</taxon>
        <taxon>Spirurina</taxon>
        <taxon>Ascaridomorpha</taxon>
        <taxon>Ascaridoidea</taxon>
        <taxon>Anisakidae</taxon>
        <taxon>Anisakis</taxon>
        <taxon>Anisakis simplex complex</taxon>
    </lineage>
</organism>
<proteinExistence type="predicted"/>
<protein>
    <submittedName>
        <fullName evidence="2">Upf2 domain-containing protein</fullName>
    </submittedName>
</protein>
<accession>A0A0M3JX91</accession>
<sequence>LGLTSTINMKKSDDLNEFNEDEGNELEGLFSLDEEQPMVVAGKMPKRYNCDYESDAENESNEHRSDGISANEQAEDVIRGGIMQAGALAYGTSLPVTIPAGRFWPPKDAVDSIKEDGLLSSDDENTEGRVKTLLPQRIHKDLYREIQAQARSIQAADDPERIFGERPQRRRYQTGESSPVTPRALAPHAPHENAVVIVAASVSSHT</sequence>